<keyword evidence="5" id="KW-1185">Reference proteome</keyword>
<gene>
    <name evidence="4" type="ORF">ElP_08730</name>
</gene>
<dbReference type="KEGG" id="tpla:ElP_08730"/>
<dbReference type="OrthoDB" id="127107at2"/>
<dbReference type="InterPro" id="IPR011444">
    <property type="entry name" value="DUF1549"/>
</dbReference>
<dbReference type="Pfam" id="PF07583">
    <property type="entry name" value="PSCyt2"/>
    <property type="match status" value="1"/>
</dbReference>
<organism evidence="4 5">
    <name type="scientific">Tautonia plasticadhaerens</name>
    <dbReference type="NCBI Taxonomy" id="2527974"/>
    <lineage>
        <taxon>Bacteria</taxon>
        <taxon>Pseudomonadati</taxon>
        <taxon>Planctomycetota</taxon>
        <taxon>Planctomycetia</taxon>
        <taxon>Isosphaerales</taxon>
        <taxon>Isosphaeraceae</taxon>
        <taxon>Tautonia</taxon>
    </lineage>
</organism>
<dbReference type="Proteomes" id="UP000317835">
    <property type="component" value="Chromosome"/>
</dbReference>
<sequence length="753" mass="84598">MIDPRNSAVGPGRHSRHPAVLFAVVLGWGGTSIESRATDDFEREVAPVLLSRCVECHNPGERSGGLDLTTREGLVAGGVTGPVVEPGDADGSYLLARVDDGEMPHPEQGQPRPLSAEEVGQLRRWIEAGAGWPEGRTLDRFERTTDSRAGRDWWSLRPIERPGIPAVRGLDRVSTPVDSFILERLEANGWEPSPRADRRTLIRRVSVDLVGLPPSFEQVEAFAADDRPDAYERLVDRLLASPHYGERWGRHWLDVARYAETSGYERDQLRPDAWKYRDWVVDAFNDDLPFDRFVLEQLAGDELPDRSERTAIATGFLRLGTWNDEPNDPDEYTYERLEDLVHASSTAFLGMTVKCARCHDHKFDPIRQEDYYRVAAAFWAGFVTPGPRELLGGPPAEAIGYEGVLGWTDRDRTPPPFFLLRKGDPGRPGPEVGAGPPSMVEWLDRPFRDPPEGARTSHRRLQLARWIVDPANPLTARVWANRIWQHHFGEGIVRSPDNFGFTGEPPTHPELLDWLASELIEGGWSTKRLHRLIVLSRTYQQASAPEGRVACRDADPSNRSWWRADRRRLDAESLRDALLLAGGRLERHRLGGPSFAPEIAGEALEGLSMKGGAYQASPAEEQRRRSVYILAKRGLLHPLMTTFDFMDTTLPCGRRDVTLVPPQALTLLNNAFVHEQSTAAARGVLADDGGTEGRIRGAWRRILARDPRDSEVELAREHLRRRRDRPDGPDAELWAMASLCHVLMNTNEFLYVD</sequence>
<feature type="domain" description="Cytochrome C Planctomycete-type" evidence="3">
    <location>
        <begin position="53"/>
        <end position="106"/>
    </location>
</feature>
<evidence type="ECO:0000313" key="4">
    <source>
        <dbReference type="EMBL" id="QDV33031.1"/>
    </source>
</evidence>
<accession>A0A518GWV7</accession>
<feature type="domain" description="DUF1549" evidence="1">
    <location>
        <begin position="176"/>
        <end position="378"/>
    </location>
</feature>
<proteinExistence type="predicted"/>
<dbReference type="AlphaFoldDB" id="A0A518GWV7"/>
<dbReference type="RefSeq" id="WP_145267453.1">
    <property type="nucleotide sequence ID" value="NZ_CP036426.1"/>
</dbReference>
<evidence type="ECO:0000259" key="1">
    <source>
        <dbReference type="Pfam" id="PF07583"/>
    </source>
</evidence>
<dbReference type="PANTHER" id="PTHR35889:SF3">
    <property type="entry name" value="F-BOX DOMAIN-CONTAINING PROTEIN"/>
    <property type="match status" value="1"/>
</dbReference>
<evidence type="ECO:0000259" key="2">
    <source>
        <dbReference type="Pfam" id="PF07587"/>
    </source>
</evidence>
<reference evidence="4 5" key="1">
    <citation type="submission" date="2019-02" db="EMBL/GenBank/DDBJ databases">
        <title>Deep-cultivation of Planctomycetes and their phenomic and genomic characterization uncovers novel biology.</title>
        <authorList>
            <person name="Wiegand S."/>
            <person name="Jogler M."/>
            <person name="Boedeker C."/>
            <person name="Pinto D."/>
            <person name="Vollmers J."/>
            <person name="Rivas-Marin E."/>
            <person name="Kohn T."/>
            <person name="Peeters S.H."/>
            <person name="Heuer A."/>
            <person name="Rast P."/>
            <person name="Oberbeckmann S."/>
            <person name="Bunk B."/>
            <person name="Jeske O."/>
            <person name="Meyerdierks A."/>
            <person name="Storesund J.E."/>
            <person name="Kallscheuer N."/>
            <person name="Luecker S."/>
            <person name="Lage O.M."/>
            <person name="Pohl T."/>
            <person name="Merkel B.J."/>
            <person name="Hornburger P."/>
            <person name="Mueller R.-W."/>
            <person name="Bruemmer F."/>
            <person name="Labrenz M."/>
            <person name="Spormann A.M."/>
            <person name="Op den Camp H."/>
            <person name="Overmann J."/>
            <person name="Amann R."/>
            <person name="Jetten M.S.M."/>
            <person name="Mascher T."/>
            <person name="Medema M.H."/>
            <person name="Devos D.P."/>
            <person name="Kaster A.-K."/>
            <person name="Ovreas L."/>
            <person name="Rohde M."/>
            <person name="Galperin M.Y."/>
            <person name="Jogler C."/>
        </authorList>
    </citation>
    <scope>NUCLEOTIDE SEQUENCE [LARGE SCALE GENOMIC DNA]</scope>
    <source>
        <strain evidence="4 5">ElP</strain>
    </source>
</reference>
<evidence type="ECO:0000313" key="5">
    <source>
        <dbReference type="Proteomes" id="UP000317835"/>
    </source>
</evidence>
<protein>
    <submittedName>
        <fullName evidence="4">Planctomycete cytochrome C</fullName>
    </submittedName>
</protein>
<feature type="domain" description="DUF1553" evidence="2">
    <location>
        <begin position="459"/>
        <end position="718"/>
    </location>
</feature>
<name>A0A518GWV7_9BACT</name>
<dbReference type="EMBL" id="CP036426">
    <property type="protein sequence ID" value="QDV33031.1"/>
    <property type="molecule type" value="Genomic_DNA"/>
</dbReference>
<dbReference type="Pfam" id="PF07587">
    <property type="entry name" value="PSD1"/>
    <property type="match status" value="1"/>
</dbReference>
<dbReference type="InterPro" id="IPR022655">
    <property type="entry name" value="DUF1553"/>
</dbReference>
<dbReference type="InterPro" id="IPR011429">
    <property type="entry name" value="Cyt_c_Planctomycete-type"/>
</dbReference>
<dbReference type="PANTHER" id="PTHR35889">
    <property type="entry name" value="CYCLOINULO-OLIGOSACCHARIDE FRUCTANOTRANSFERASE-RELATED"/>
    <property type="match status" value="1"/>
</dbReference>
<evidence type="ECO:0000259" key="3">
    <source>
        <dbReference type="Pfam" id="PF07635"/>
    </source>
</evidence>
<dbReference type="Pfam" id="PF07635">
    <property type="entry name" value="PSCyt1"/>
    <property type="match status" value="1"/>
</dbReference>